<dbReference type="EMBL" id="WSTB01000001">
    <property type="protein sequence ID" value="MWB92999.1"/>
    <property type="molecule type" value="Genomic_DNA"/>
</dbReference>
<keyword evidence="2" id="KW-1185">Reference proteome</keyword>
<dbReference type="Pfam" id="PF22337">
    <property type="entry name" value="Phage_fiber_rpt"/>
    <property type="match status" value="2"/>
</dbReference>
<protein>
    <submittedName>
        <fullName evidence="1">Uncharacterized protein</fullName>
    </submittedName>
</protein>
<dbReference type="Proteomes" id="UP000471501">
    <property type="component" value="Unassembled WGS sequence"/>
</dbReference>
<evidence type="ECO:0000313" key="1">
    <source>
        <dbReference type="EMBL" id="MWB92999.1"/>
    </source>
</evidence>
<proteinExistence type="predicted"/>
<dbReference type="AlphaFoldDB" id="A0A6I4NMX2"/>
<comment type="caution">
    <text evidence="1">The sequence shown here is derived from an EMBL/GenBank/DDBJ whole genome shotgun (WGS) entry which is preliminary data.</text>
</comment>
<dbReference type="InterPro" id="IPR054500">
    <property type="entry name" value="Phage_fiber_rpt"/>
</dbReference>
<reference evidence="1 2" key="1">
    <citation type="submission" date="2019-12" db="EMBL/GenBank/DDBJ databases">
        <authorList>
            <person name="Kim Y.S."/>
        </authorList>
    </citation>
    <scope>NUCLEOTIDE SEQUENCE [LARGE SCALE GENOMIC DNA]</scope>
    <source>
        <strain evidence="1 2">GA093</strain>
    </source>
</reference>
<evidence type="ECO:0000313" key="2">
    <source>
        <dbReference type="Proteomes" id="UP000471501"/>
    </source>
</evidence>
<organism evidence="1 2">
    <name type="scientific">Flavobacterium hydrocarbonoxydans</name>
    <dbReference type="NCBI Taxonomy" id="2683249"/>
    <lineage>
        <taxon>Bacteria</taxon>
        <taxon>Pseudomonadati</taxon>
        <taxon>Bacteroidota</taxon>
        <taxon>Flavobacteriia</taxon>
        <taxon>Flavobacteriales</taxon>
        <taxon>Flavobacteriaceae</taxon>
        <taxon>Flavobacterium</taxon>
    </lineage>
</organism>
<dbReference type="RefSeq" id="WP_160372938.1">
    <property type="nucleotide sequence ID" value="NZ_WSTB01000001.1"/>
</dbReference>
<gene>
    <name evidence="1" type="ORF">GON26_01370</name>
</gene>
<accession>A0A6I4NMX2</accession>
<sequence>MATNINTILSWFVTGAKPTQVQFWASWQSFWHKDEAIPQSSVQNLAATLNSKADKSQFDAHKTDTDAHADLFSSKEDKNQKGAVNGYAPLNEFQKIAAEYLSIVNDLITGGTTSLLSAEQGKELQSQIDGINIILSSDDINLDTVQELVDAIKEVETSLETILVNDLTTGGITKALTAEMGKSLKALIDGLNTNKVDKVAGERLITAAEIVKLEGIEAGAQVNQDMSGKQDIDNQIFVSASGLVQDSWHGKIVTFTASSTQTVPASGLRDGFKFDGIVDPTVTITTAITAPKSWLGGYSGASITENSIFTFIQRKGDDSKVSIYGL</sequence>
<name>A0A6I4NMX2_9FLAO</name>